<dbReference type="PANTHER" id="PTHR40547:SF1">
    <property type="entry name" value="SLL0298 PROTEIN"/>
    <property type="match status" value="1"/>
</dbReference>
<name>A0A840HQS1_9SPHN</name>
<reference evidence="3 4" key="1">
    <citation type="submission" date="2020-08" db="EMBL/GenBank/DDBJ databases">
        <title>Genomic Encyclopedia of Type Strains, Phase IV (KMG-IV): sequencing the most valuable type-strain genomes for metagenomic binning, comparative biology and taxonomic classification.</title>
        <authorList>
            <person name="Goeker M."/>
        </authorList>
    </citation>
    <scope>NUCLEOTIDE SEQUENCE [LARGE SCALE GENOMIC DNA]</scope>
    <source>
        <strain evidence="3 4">DSM 7465</strain>
    </source>
</reference>
<accession>A0A840HQS1</accession>
<sequence length="191" mass="21651">MGPRKLRWLTRHMPTHDTIRANRFLAPFANRILAPELWRFTRRSVPRGVALGMLVGIIIPLAQIVFAALLALSCRANVPVAAVTTFITNPITTPILWLVAYKVGDWILHLDAMTYGQPLNTQLRSDPGSWLQWLTGAFSVTAFGLIVLAVIFSAIGYVVAGWGWKAWVARKWRRRHKHRRHLTRQSEPAPM</sequence>
<evidence type="ECO:0000313" key="4">
    <source>
        <dbReference type="Proteomes" id="UP000575068"/>
    </source>
</evidence>
<gene>
    <name evidence="3" type="ORF">HNQ99_000257</name>
</gene>
<evidence type="ECO:0000256" key="1">
    <source>
        <dbReference type="SAM" id="Phobius"/>
    </source>
</evidence>
<organism evidence="3 4">
    <name type="scientific">Rhizorhapis suberifaciens</name>
    <name type="common">corky root of lettuce</name>
    <dbReference type="NCBI Taxonomy" id="13656"/>
    <lineage>
        <taxon>Bacteria</taxon>
        <taxon>Pseudomonadati</taxon>
        <taxon>Pseudomonadota</taxon>
        <taxon>Alphaproteobacteria</taxon>
        <taxon>Sphingomonadales</taxon>
        <taxon>Sphingomonadaceae</taxon>
        <taxon>Rhizorhapis</taxon>
    </lineage>
</organism>
<feature type="transmembrane region" description="Helical" evidence="1">
    <location>
        <begin position="49"/>
        <end position="72"/>
    </location>
</feature>
<dbReference type="Pfam" id="PF09835">
    <property type="entry name" value="DUF2062"/>
    <property type="match status" value="1"/>
</dbReference>
<dbReference type="PANTHER" id="PTHR40547">
    <property type="entry name" value="SLL0298 PROTEIN"/>
    <property type="match status" value="1"/>
</dbReference>
<dbReference type="Proteomes" id="UP000575068">
    <property type="component" value="Unassembled WGS sequence"/>
</dbReference>
<keyword evidence="4" id="KW-1185">Reference proteome</keyword>
<feature type="domain" description="DUF2062" evidence="2">
    <location>
        <begin position="27"/>
        <end position="173"/>
    </location>
</feature>
<comment type="caution">
    <text evidence="3">The sequence shown here is derived from an EMBL/GenBank/DDBJ whole genome shotgun (WGS) entry which is preliminary data.</text>
</comment>
<evidence type="ECO:0000259" key="2">
    <source>
        <dbReference type="Pfam" id="PF09835"/>
    </source>
</evidence>
<dbReference type="RefSeq" id="WP_246414322.1">
    <property type="nucleotide sequence ID" value="NZ_JACHOV010000001.1"/>
</dbReference>
<dbReference type="AlphaFoldDB" id="A0A840HQS1"/>
<feature type="transmembrane region" description="Helical" evidence="1">
    <location>
        <begin position="133"/>
        <end position="164"/>
    </location>
</feature>
<dbReference type="InterPro" id="IPR018639">
    <property type="entry name" value="DUF2062"/>
</dbReference>
<evidence type="ECO:0000313" key="3">
    <source>
        <dbReference type="EMBL" id="MBB4639977.1"/>
    </source>
</evidence>
<proteinExistence type="predicted"/>
<keyword evidence="1" id="KW-0472">Membrane</keyword>
<keyword evidence="1" id="KW-0812">Transmembrane</keyword>
<protein>
    <recommendedName>
        <fullName evidence="2">DUF2062 domain-containing protein</fullName>
    </recommendedName>
</protein>
<dbReference type="EMBL" id="JACHOV010000001">
    <property type="protein sequence ID" value="MBB4639977.1"/>
    <property type="molecule type" value="Genomic_DNA"/>
</dbReference>
<keyword evidence="1" id="KW-1133">Transmembrane helix</keyword>